<dbReference type="Proteomes" id="UP000249229">
    <property type="component" value="Unassembled WGS sequence"/>
</dbReference>
<dbReference type="InterPro" id="IPR011660">
    <property type="entry name" value="VapB-like"/>
</dbReference>
<reference evidence="1 2" key="1">
    <citation type="submission" date="2017-08" db="EMBL/GenBank/DDBJ databases">
        <title>Infants hospitalized years apart are colonized by the same room-sourced microbial strains.</title>
        <authorList>
            <person name="Brooks B."/>
            <person name="Olm M.R."/>
            <person name="Firek B.A."/>
            <person name="Baker R."/>
            <person name="Thomas B.C."/>
            <person name="Morowitz M.J."/>
            <person name="Banfield J.F."/>
        </authorList>
    </citation>
    <scope>NUCLEOTIDE SEQUENCE [LARGE SCALE GENOMIC DNA]</scope>
    <source>
        <strain evidence="1">S2_005_001_R1_22</strain>
    </source>
</reference>
<evidence type="ECO:0000313" key="2">
    <source>
        <dbReference type="Proteomes" id="UP000249229"/>
    </source>
</evidence>
<gene>
    <name evidence="1" type="ORF">DI544_03440</name>
</gene>
<name>A0A2W5QUR1_9SPHN</name>
<accession>A0A2W5QUR1</accession>
<proteinExistence type="predicted"/>
<dbReference type="AlphaFoldDB" id="A0A2W5QUR1"/>
<protein>
    <submittedName>
        <fullName evidence="1">Transcription factor</fullName>
    </submittedName>
</protein>
<comment type="caution">
    <text evidence="1">The sequence shown here is derived from an EMBL/GenBank/DDBJ whole genome shotgun (WGS) entry which is preliminary data.</text>
</comment>
<evidence type="ECO:0000313" key="1">
    <source>
        <dbReference type="EMBL" id="PZQ61697.1"/>
    </source>
</evidence>
<dbReference type="EMBL" id="QFQI01000002">
    <property type="protein sequence ID" value="PZQ61697.1"/>
    <property type="molecule type" value="Genomic_DNA"/>
</dbReference>
<sequence>MASLYIKDQEVNALAEELAQRRVITKTAAVKLALQHELAAVDRRYTREKMLDLWERHPLQAPVGPIADKAFFDDLSGGL</sequence>
<organism evidence="1 2">
    <name type="scientific">Sphingomonas taxi</name>
    <dbReference type="NCBI Taxonomy" id="1549858"/>
    <lineage>
        <taxon>Bacteria</taxon>
        <taxon>Pseudomonadati</taxon>
        <taxon>Pseudomonadota</taxon>
        <taxon>Alphaproteobacteria</taxon>
        <taxon>Sphingomonadales</taxon>
        <taxon>Sphingomonadaceae</taxon>
        <taxon>Sphingomonas</taxon>
    </lineage>
</organism>
<dbReference type="Pfam" id="PF07704">
    <property type="entry name" value="PSK_trans_fac"/>
    <property type="match status" value="1"/>
</dbReference>